<reference evidence="3" key="1">
    <citation type="journal article" date="2019" name="Int. J. Syst. Evol. Microbiol.">
        <title>The Global Catalogue of Microorganisms (GCM) 10K type strain sequencing project: providing services to taxonomists for standard genome sequencing and annotation.</title>
        <authorList>
            <consortium name="The Broad Institute Genomics Platform"/>
            <consortium name="The Broad Institute Genome Sequencing Center for Infectious Disease"/>
            <person name="Wu L."/>
            <person name="Ma J."/>
        </authorList>
    </citation>
    <scope>NUCLEOTIDE SEQUENCE [LARGE SCALE GENOMIC DNA]</scope>
    <source>
        <strain evidence="3">PCU 266</strain>
    </source>
</reference>
<feature type="compositionally biased region" description="Low complexity" evidence="1">
    <location>
        <begin position="86"/>
        <end position="97"/>
    </location>
</feature>
<dbReference type="Proteomes" id="UP001596160">
    <property type="component" value="Unassembled WGS sequence"/>
</dbReference>
<accession>A0ABW0AMQ2</accession>
<keyword evidence="3" id="KW-1185">Reference proteome</keyword>
<dbReference type="EMBL" id="JBHSKP010000009">
    <property type="protein sequence ID" value="MFC5153260.1"/>
    <property type="molecule type" value="Genomic_DNA"/>
</dbReference>
<feature type="compositionally biased region" description="Low complexity" evidence="1">
    <location>
        <begin position="164"/>
        <end position="179"/>
    </location>
</feature>
<name>A0ABW0AMQ2_9ACTN</name>
<proteinExistence type="predicted"/>
<organism evidence="2 3">
    <name type="scientific">Streptomyces amakusaensis</name>
    <dbReference type="NCBI Taxonomy" id="67271"/>
    <lineage>
        <taxon>Bacteria</taxon>
        <taxon>Bacillati</taxon>
        <taxon>Actinomycetota</taxon>
        <taxon>Actinomycetes</taxon>
        <taxon>Kitasatosporales</taxon>
        <taxon>Streptomycetaceae</taxon>
        <taxon>Streptomyces</taxon>
    </lineage>
</organism>
<protein>
    <submittedName>
        <fullName evidence="2">Uncharacterized protein</fullName>
    </submittedName>
</protein>
<evidence type="ECO:0000256" key="1">
    <source>
        <dbReference type="SAM" id="MobiDB-lite"/>
    </source>
</evidence>
<gene>
    <name evidence="2" type="ORF">ACFPRH_16110</name>
</gene>
<dbReference type="RefSeq" id="WP_344479758.1">
    <property type="nucleotide sequence ID" value="NZ_BAAASB010000013.1"/>
</dbReference>
<feature type="region of interest" description="Disordered" evidence="1">
    <location>
        <begin position="86"/>
        <end position="179"/>
    </location>
</feature>
<feature type="compositionally biased region" description="Pro residues" evidence="1">
    <location>
        <begin position="143"/>
        <end position="163"/>
    </location>
</feature>
<feature type="compositionally biased region" description="Basic and acidic residues" evidence="1">
    <location>
        <begin position="122"/>
        <end position="137"/>
    </location>
</feature>
<sequence>MVFNNIFDFAGKGAGLFSVTTDGAKPQPGAGVDFEDSEDDTYDDKTTSLFNSGIHGASSRAKVVREESPEARAILGFLGSFIQTTQASAGAQAQYAGDPGSVSGVASAGMRESSPTVTEHSGLQKDEDLENMPRKSDFAQPPTAQPPQSPEAPEAPTPKPPSAPKASKPAAEDPPSTSQ</sequence>
<comment type="caution">
    <text evidence="2">The sequence shown here is derived from an EMBL/GenBank/DDBJ whole genome shotgun (WGS) entry which is preliminary data.</text>
</comment>
<evidence type="ECO:0000313" key="2">
    <source>
        <dbReference type="EMBL" id="MFC5153260.1"/>
    </source>
</evidence>
<evidence type="ECO:0000313" key="3">
    <source>
        <dbReference type="Proteomes" id="UP001596160"/>
    </source>
</evidence>